<keyword evidence="6" id="KW-0805">Transcription regulation</keyword>
<evidence type="ECO:0000313" key="13">
    <source>
        <dbReference type="Proteomes" id="UP000594263"/>
    </source>
</evidence>
<comment type="subcellular location">
    <subcellularLocation>
        <location evidence="1">Nucleus</location>
    </subcellularLocation>
</comment>
<dbReference type="Pfam" id="PF00643">
    <property type="entry name" value="zf-B_box"/>
    <property type="match status" value="1"/>
</dbReference>
<keyword evidence="3" id="KW-0677">Repeat</keyword>
<dbReference type="Gramene" id="Kaladp0016s0254.1.v1.1">
    <property type="protein sequence ID" value="Kaladp0016s0254.1.v1.1"/>
    <property type="gene ID" value="Kaladp0016s0254.v1.1"/>
</dbReference>
<dbReference type="InterPro" id="IPR049808">
    <property type="entry name" value="CONSTANS-like_Bbox1"/>
</dbReference>
<dbReference type="SMART" id="SM00336">
    <property type="entry name" value="BBOX"/>
    <property type="match status" value="2"/>
</dbReference>
<reference evidence="12" key="1">
    <citation type="submission" date="2021-01" db="UniProtKB">
        <authorList>
            <consortium name="EnsemblPlants"/>
        </authorList>
    </citation>
    <scope>IDENTIFICATION</scope>
</reference>
<dbReference type="GO" id="GO:0005634">
    <property type="term" value="C:nucleus"/>
    <property type="evidence" value="ECO:0007669"/>
    <property type="project" value="UniProtKB-SubCell"/>
</dbReference>
<evidence type="ECO:0000256" key="6">
    <source>
        <dbReference type="ARBA" id="ARBA00023015"/>
    </source>
</evidence>
<dbReference type="CDD" id="cd19821">
    <property type="entry name" value="Bbox1_BBX-like"/>
    <property type="match status" value="2"/>
</dbReference>
<keyword evidence="7" id="KW-0804">Transcription</keyword>
<evidence type="ECO:0000259" key="11">
    <source>
        <dbReference type="PROSITE" id="PS50119"/>
    </source>
</evidence>
<dbReference type="EnsemblPlants" id="Kaladp0016s0254.1.v1.1">
    <property type="protein sequence ID" value="Kaladp0016s0254.1.v1.1"/>
    <property type="gene ID" value="Kaladp0016s0254.v1.1"/>
</dbReference>
<evidence type="ECO:0000256" key="2">
    <source>
        <dbReference type="ARBA" id="ARBA00022723"/>
    </source>
</evidence>
<keyword evidence="8" id="KW-0539">Nucleus</keyword>
<dbReference type="InterPro" id="IPR000315">
    <property type="entry name" value="Znf_B-box"/>
</dbReference>
<evidence type="ECO:0000256" key="9">
    <source>
        <dbReference type="PROSITE-ProRule" id="PRU00024"/>
    </source>
</evidence>
<dbReference type="GO" id="GO:0009640">
    <property type="term" value="P:photomorphogenesis"/>
    <property type="evidence" value="ECO:0007669"/>
    <property type="project" value="TreeGrafter"/>
</dbReference>
<evidence type="ECO:0000256" key="7">
    <source>
        <dbReference type="ARBA" id="ARBA00023163"/>
    </source>
</evidence>
<feature type="domain" description="B box-type" evidence="11">
    <location>
        <begin position="1"/>
        <end position="47"/>
    </location>
</feature>
<evidence type="ECO:0000256" key="3">
    <source>
        <dbReference type="ARBA" id="ARBA00022737"/>
    </source>
</evidence>
<dbReference type="Proteomes" id="UP000594263">
    <property type="component" value="Unplaced"/>
</dbReference>
<keyword evidence="2" id="KW-0479">Metal-binding</keyword>
<dbReference type="Gene3D" id="3.30.160.60">
    <property type="entry name" value="Classic Zinc Finger"/>
    <property type="match status" value="1"/>
</dbReference>
<evidence type="ECO:0000256" key="4">
    <source>
        <dbReference type="ARBA" id="ARBA00022771"/>
    </source>
</evidence>
<evidence type="ECO:0000313" key="12">
    <source>
        <dbReference type="EnsemblPlants" id="Kaladp0016s0254.2.v1.1"/>
    </source>
</evidence>
<organism evidence="12 13">
    <name type="scientific">Kalanchoe fedtschenkoi</name>
    <name type="common">Lavender scallops</name>
    <name type="synonym">South American air plant</name>
    <dbReference type="NCBI Taxonomy" id="63787"/>
    <lineage>
        <taxon>Eukaryota</taxon>
        <taxon>Viridiplantae</taxon>
        <taxon>Streptophyta</taxon>
        <taxon>Embryophyta</taxon>
        <taxon>Tracheophyta</taxon>
        <taxon>Spermatophyta</taxon>
        <taxon>Magnoliopsida</taxon>
        <taxon>eudicotyledons</taxon>
        <taxon>Gunneridae</taxon>
        <taxon>Pentapetalae</taxon>
        <taxon>Saxifragales</taxon>
        <taxon>Crassulaceae</taxon>
        <taxon>Kalanchoe</taxon>
    </lineage>
</organism>
<keyword evidence="4 9" id="KW-0863">Zinc-finger</keyword>
<dbReference type="InterPro" id="IPR051979">
    <property type="entry name" value="B-box_zinc_finger"/>
</dbReference>
<proteinExistence type="predicted"/>
<dbReference type="GO" id="GO:0006355">
    <property type="term" value="P:regulation of DNA-templated transcription"/>
    <property type="evidence" value="ECO:0007669"/>
    <property type="project" value="TreeGrafter"/>
</dbReference>
<dbReference type="AlphaFoldDB" id="A0A7N0T0Y6"/>
<sequence>MKIQCDVCAVEQATVFCTADEAALCEGCDRMVHHVNKLAQKHRRFSLLHPPGKEAPLCDICQEARAYLFCKEDRAILCRGCDLSIHQANELTQNHNRYILTGVKLSTNPSVYQFSSSPSSSADREDLKHKAKSSKSAARSRATTNSDQVLQRSESSSMSNNSTGNISEYLETLPGWHVEDYFDPSPNNYAFC</sequence>
<dbReference type="FunFam" id="3.30.160.60:FF:000856">
    <property type="entry name" value="B-box zinc finger protein 21"/>
    <property type="match status" value="1"/>
</dbReference>
<keyword evidence="13" id="KW-1185">Reference proteome</keyword>
<keyword evidence="5" id="KW-0862">Zinc</keyword>
<evidence type="ECO:0000256" key="10">
    <source>
        <dbReference type="SAM" id="MobiDB-lite"/>
    </source>
</evidence>
<evidence type="ECO:0000256" key="5">
    <source>
        <dbReference type="ARBA" id="ARBA00022833"/>
    </source>
</evidence>
<dbReference type="PANTHER" id="PTHR31832">
    <property type="entry name" value="B-BOX ZINC FINGER PROTEIN 22"/>
    <property type="match status" value="1"/>
</dbReference>
<feature type="compositionally biased region" description="Low complexity" evidence="10">
    <location>
        <begin position="153"/>
        <end position="163"/>
    </location>
</feature>
<protein>
    <recommendedName>
        <fullName evidence="11">B box-type domain-containing protein</fullName>
    </recommendedName>
</protein>
<dbReference type="GO" id="GO:0000976">
    <property type="term" value="F:transcription cis-regulatory region binding"/>
    <property type="evidence" value="ECO:0007669"/>
    <property type="project" value="UniProtKB-ARBA"/>
</dbReference>
<name>A0A7N0T0Y6_KALFE</name>
<dbReference type="Gramene" id="Kaladp0016s0254.2.v1.1">
    <property type="protein sequence ID" value="Kaladp0016s0254.2.v1.1"/>
    <property type="gene ID" value="Kaladp0016s0254.v1.1"/>
</dbReference>
<dbReference type="GO" id="GO:0008270">
    <property type="term" value="F:zinc ion binding"/>
    <property type="evidence" value="ECO:0007669"/>
    <property type="project" value="UniProtKB-KW"/>
</dbReference>
<accession>A0A7N0T0Y6</accession>
<feature type="compositionally biased region" description="Polar residues" evidence="10">
    <location>
        <begin position="143"/>
        <end position="152"/>
    </location>
</feature>
<dbReference type="PANTHER" id="PTHR31832:SF52">
    <property type="entry name" value="B-BOX ZINC FINGER PROTEIN 21"/>
    <property type="match status" value="1"/>
</dbReference>
<evidence type="ECO:0000256" key="8">
    <source>
        <dbReference type="ARBA" id="ARBA00023242"/>
    </source>
</evidence>
<feature type="domain" description="B box-type" evidence="11">
    <location>
        <begin position="53"/>
        <end position="100"/>
    </location>
</feature>
<dbReference type="PROSITE" id="PS50119">
    <property type="entry name" value="ZF_BBOX"/>
    <property type="match status" value="2"/>
</dbReference>
<dbReference type="OMA" id="HKANEHA"/>
<feature type="region of interest" description="Disordered" evidence="10">
    <location>
        <begin position="114"/>
        <end position="163"/>
    </location>
</feature>
<evidence type="ECO:0000256" key="1">
    <source>
        <dbReference type="ARBA" id="ARBA00004123"/>
    </source>
</evidence>
<dbReference type="EnsemblPlants" id="Kaladp0016s0254.2.v1.1">
    <property type="protein sequence ID" value="Kaladp0016s0254.2.v1.1"/>
    <property type="gene ID" value="Kaladp0016s0254.v1.1"/>
</dbReference>